<dbReference type="PANTHER" id="PTHR34133:SF8">
    <property type="entry name" value="OS07G0633000 PROTEIN"/>
    <property type="match status" value="1"/>
</dbReference>
<evidence type="ECO:0000313" key="2">
    <source>
        <dbReference type="Proteomes" id="UP000295252"/>
    </source>
</evidence>
<gene>
    <name evidence="1" type="ORF">GSCOC_T00039606001</name>
</gene>
<dbReference type="PhylomeDB" id="A0A068U3T1"/>
<keyword evidence="2" id="KW-1185">Reference proteome</keyword>
<proteinExistence type="predicted"/>
<dbReference type="OMA" id="FRLKMRP"/>
<dbReference type="InterPro" id="IPR018971">
    <property type="entry name" value="DUF1997"/>
</dbReference>
<dbReference type="EMBL" id="HG739092">
    <property type="protein sequence ID" value="CDP02258.1"/>
    <property type="molecule type" value="Genomic_DNA"/>
</dbReference>
<dbReference type="AlphaFoldDB" id="A0A068U3T1"/>
<dbReference type="Gramene" id="CDP02258">
    <property type="protein sequence ID" value="CDP02258"/>
    <property type="gene ID" value="GSCOC_T00039606001"/>
</dbReference>
<dbReference type="STRING" id="49390.A0A068U3T1"/>
<dbReference type="Proteomes" id="UP000295252">
    <property type="component" value="Chromosome IX"/>
</dbReference>
<dbReference type="Pfam" id="PF09366">
    <property type="entry name" value="DUF1997"/>
    <property type="match status" value="1"/>
</dbReference>
<protein>
    <submittedName>
        <fullName evidence="1">Uncharacterized protein</fullName>
    </submittedName>
</protein>
<dbReference type="InParanoid" id="A0A068U3T1"/>
<evidence type="ECO:0000313" key="1">
    <source>
        <dbReference type="EMBL" id="CDP02258.1"/>
    </source>
</evidence>
<accession>A0A068U3T1</accession>
<sequence>MSVFVAPSSCKSLLVSGKPWNHKAVVLPPRLQCGFTFSCQTKPKPLMIIAQMANPSTYSSRISTDVPLYELPGATFDQYLEDKPRVFRAIFPDKQRSQQLSEEEWRINMLPIDFLFQTVKPVIDMRVRCKSQGIEYPPEVPNDITKVVELEIIRWELQGLDDVLKPSQFSLGVKGILYPDRRGPRTRLTGTLQINMSFILPAAVSLIPEEVRREVAESVLRRLMENMKSKVNGSLLADYSSFKREKSIR</sequence>
<dbReference type="OrthoDB" id="496281at2759"/>
<dbReference type="FunCoup" id="A0A068U3T1">
    <property type="interactions" value="838"/>
</dbReference>
<dbReference type="PANTHER" id="PTHR34133">
    <property type="entry name" value="OS07G0633000 PROTEIN"/>
    <property type="match status" value="1"/>
</dbReference>
<name>A0A068U3T1_COFCA</name>
<organism evidence="1 2">
    <name type="scientific">Coffea canephora</name>
    <name type="common">Robusta coffee</name>
    <dbReference type="NCBI Taxonomy" id="49390"/>
    <lineage>
        <taxon>Eukaryota</taxon>
        <taxon>Viridiplantae</taxon>
        <taxon>Streptophyta</taxon>
        <taxon>Embryophyta</taxon>
        <taxon>Tracheophyta</taxon>
        <taxon>Spermatophyta</taxon>
        <taxon>Magnoliopsida</taxon>
        <taxon>eudicotyledons</taxon>
        <taxon>Gunneridae</taxon>
        <taxon>Pentapetalae</taxon>
        <taxon>asterids</taxon>
        <taxon>lamiids</taxon>
        <taxon>Gentianales</taxon>
        <taxon>Rubiaceae</taxon>
        <taxon>Ixoroideae</taxon>
        <taxon>Gardenieae complex</taxon>
        <taxon>Bertiereae - Coffeeae clade</taxon>
        <taxon>Coffeeae</taxon>
        <taxon>Coffea</taxon>
    </lineage>
</organism>
<reference evidence="2" key="1">
    <citation type="journal article" date="2014" name="Science">
        <title>The coffee genome provides insight into the convergent evolution of caffeine biosynthesis.</title>
        <authorList>
            <person name="Denoeud F."/>
            <person name="Carretero-Paulet L."/>
            <person name="Dereeper A."/>
            <person name="Droc G."/>
            <person name="Guyot R."/>
            <person name="Pietrella M."/>
            <person name="Zheng C."/>
            <person name="Alberti A."/>
            <person name="Anthony F."/>
            <person name="Aprea G."/>
            <person name="Aury J.M."/>
            <person name="Bento P."/>
            <person name="Bernard M."/>
            <person name="Bocs S."/>
            <person name="Campa C."/>
            <person name="Cenci A."/>
            <person name="Combes M.C."/>
            <person name="Crouzillat D."/>
            <person name="Da Silva C."/>
            <person name="Daddiego L."/>
            <person name="De Bellis F."/>
            <person name="Dussert S."/>
            <person name="Garsmeur O."/>
            <person name="Gayraud T."/>
            <person name="Guignon V."/>
            <person name="Jahn K."/>
            <person name="Jamilloux V."/>
            <person name="Joet T."/>
            <person name="Labadie K."/>
            <person name="Lan T."/>
            <person name="Leclercq J."/>
            <person name="Lepelley M."/>
            <person name="Leroy T."/>
            <person name="Li L.T."/>
            <person name="Librado P."/>
            <person name="Lopez L."/>
            <person name="Munoz A."/>
            <person name="Noel B."/>
            <person name="Pallavicini A."/>
            <person name="Perrotta G."/>
            <person name="Poncet V."/>
            <person name="Pot D."/>
            <person name="Priyono X."/>
            <person name="Rigoreau M."/>
            <person name="Rouard M."/>
            <person name="Rozas J."/>
            <person name="Tranchant-Dubreuil C."/>
            <person name="VanBuren R."/>
            <person name="Zhang Q."/>
            <person name="Andrade A.C."/>
            <person name="Argout X."/>
            <person name="Bertrand B."/>
            <person name="de Kochko A."/>
            <person name="Graziosi G."/>
            <person name="Henry R.J."/>
            <person name="Jayarama X."/>
            <person name="Ming R."/>
            <person name="Nagai C."/>
            <person name="Rounsley S."/>
            <person name="Sankoff D."/>
            <person name="Giuliano G."/>
            <person name="Albert V.A."/>
            <person name="Wincker P."/>
            <person name="Lashermes P."/>
        </authorList>
    </citation>
    <scope>NUCLEOTIDE SEQUENCE [LARGE SCALE GENOMIC DNA]</scope>
    <source>
        <strain evidence="2">cv. DH200-94</strain>
    </source>
</reference>